<protein>
    <submittedName>
        <fullName evidence="1">Uncharacterized protein</fullName>
    </submittedName>
</protein>
<accession>A0AAN4ZJI2</accession>
<organism evidence="1 2">
    <name type="scientific">Pristionchus mayeri</name>
    <dbReference type="NCBI Taxonomy" id="1317129"/>
    <lineage>
        <taxon>Eukaryota</taxon>
        <taxon>Metazoa</taxon>
        <taxon>Ecdysozoa</taxon>
        <taxon>Nematoda</taxon>
        <taxon>Chromadorea</taxon>
        <taxon>Rhabditida</taxon>
        <taxon>Rhabditina</taxon>
        <taxon>Diplogasteromorpha</taxon>
        <taxon>Diplogasteroidea</taxon>
        <taxon>Neodiplogasteridae</taxon>
        <taxon>Pristionchus</taxon>
    </lineage>
</organism>
<proteinExistence type="predicted"/>
<reference evidence="2" key="1">
    <citation type="submission" date="2022-10" db="EMBL/GenBank/DDBJ databases">
        <title>Genome assembly of Pristionchus species.</title>
        <authorList>
            <person name="Yoshida K."/>
            <person name="Sommer R.J."/>
        </authorList>
    </citation>
    <scope>NUCLEOTIDE SEQUENCE [LARGE SCALE GENOMIC DNA]</scope>
    <source>
        <strain evidence="2">RS5460</strain>
    </source>
</reference>
<feature type="non-terminal residue" evidence="1">
    <location>
        <position position="71"/>
    </location>
</feature>
<keyword evidence="2" id="KW-1185">Reference proteome</keyword>
<sequence>TTHNNSHDYDRCPELHVLNTVSELRYYEVPELAISMFLYLGLQFPPFDDNWVKQVVEFGEKWNNAWVGTLR</sequence>
<feature type="non-terminal residue" evidence="1">
    <location>
        <position position="1"/>
    </location>
</feature>
<name>A0AAN4ZJI2_9BILA</name>
<evidence type="ECO:0000313" key="1">
    <source>
        <dbReference type="EMBL" id="GMR39267.1"/>
    </source>
</evidence>
<dbReference type="Proteomes" id="UP001328107">
    <property type="component" value="Unassembled WGS sequence"/>
</dbReference>
<dbReference type="AlphaFoldDB" id="A0AAN4ZJI2"/>
<dbReference type="EMBL" id="BTRK01000002">
    <property type="protein sequence ID" value="GMR39267.1"/>
    <property type="molecule type" value="Genomic_DNA"/>
</dbReference>
<evidence type="ECO:0000313" key="2">
    <source>
        <dbReference type="Proteomes" id="UP001328107"/>
    </source>
</evidence>
<comment type="caution">
    <text evidence="1">The sequence shown here is derived from an EMBL/GenBank/DDBJ whole genome shotgun (WGS) entry which is preliminary data.</text>
</comment>
<gene>
    <name evidence="1" type="ORF">PMAYCL1PPCAC_09462</name>
</gene>